<dbReference type="EMBL" id="AJAK01000017">
    <property type="protein sequence ID" value="EOH76776.1"/>
    <property type="molecule type" value="Genomic_DNA"/>
</dbReference>
<evidence type="ECO:0000313" key="2">
    <source>
        <dbReference type="EMBL" id="EOT63523.1"/>
    </source>
</evidence>
<protein>
    <submittedName>
        <fullName evidence="1">Uncharacterized protein</fullName>
    </submittedName>
</protein>
<dbReference type="RefSeq" id="WP_010741266.1">
    <property type="nucleotide sequence ID" value="NZ_KB946250.1"/>
</dbReference>
<comment type="caution">
    <text evidence="1">The sequence shown here is derived from an EMBL/GenBank/DDBJ whole genome shotgun (WGS) entry which is preliminary data.</text>
</comment>
<evidence type="ECO:0000313" key="3">
    <source>
        <dbReference type="Proteomes" id="UP000013783"/>
    </source>
</evidence>
<keyword evidence="4" id="KW-1185">Reference proteome</keyword>
<proteinExistence type="predicted"/>
<dbReference type="EMBL" id="ASWA01000005">
    <property type="protein sequence ID" value="EOT63523.1"/>
    <property type="molecule type" value="Genomic_DNA"/>
</dbReference>
<accession>R2R853</accession>
<evidence type="ECO:0000313" key="1">
    <source>
        <dbReference type="EMBL" id="EOH76776.1"/>
    </source>
</evidence>
<evidence type="ECO:0000313" key="4">
    <source>
        <dbReference type="Proteomes" id="UP000014148"/>
    </source>
</evidence>
<dbReference type="GeneID" id="79786853"/>
<dbReference type="AlphaFoldDB" id="R2R853"/>
<dbReference type="Proteomes" id="UP000014148">
    <property type="component" value="Unassembled WGS sequence"/>
</dbReference>
<reference evidence="2 4" key="2">
    <citation type="submission" date="2013-03" db="EMBL/GenBank/DDBJ databases">
        <title>The Genome Sequence of Enterococcus malodoratus ATCC_43197 (PacBio/Illumina hybrid assembly).</title>
        <authorList>
            <consortium name="The Broad Institute Genomics Platform"/>
            <consortium name="The Broad Institute Genome Sequencing Center for Infectious Disease"/>
            <person name="Earl A."/>
            <person name="Russ C."/>
            <person name="Gilmore M."/>
            <person name="Surin D."/>
            <person name="Walker B."/>
            <person name="Young S."/>
            <person name="Zeng Q."/>
            <person name="Gargeya S."/>
            <person name="Fitzgerald M."/>
            <person name="Haas B."/>
            <person name="Abouelleil A."/>
            <person name="Allen A.W."/>
            <person name="Alvarado L."/>
            <person name="Arachchi H.M."/>
            <person name="Berlin A.M."/>
            <person name="Chapman S.B."/>
            <person name="Gainer-Dewar J."/>
            <person name="Goldberg J."/>
            <person name="Griggs A."/>
            <person name="Gujja S."/>
            <person name="Hansen M."/>
            <person name="Howarth C."/>
            <person name="Imamovic A."/>
            <person name="Ireland A."/>
            <person name="Larimer J."/>
            <person name="McCowan C."/>
            <person name="Murphy C."/>
            <person name="Pearson M."/>
            <person name="Poon T.W."/>
            <person name="Priest M."/>
            <person name="Roberts A."/>
            <person name="Saif S."/>
            <person name="Shea T."/>
            <person name="Sisk P."/>
            <person name="Sykes S."/>
            <person name="Wortman J."/>
            <person name="Nusbaum C."/>
            <person name="Birren B."/>
        </authorList>
    </citation>
    <scope>NUCLEOTIDE SEQUENCE [LARGE SCALE GENOMIC DNA]</scope>
    <source>
        <strain evidence="2 4">ATCC 43197</strain>
    </source>
</reference>
<organism evidence="1 3">
    <name type="scientific">Enterococcus malodoratus ATCC 43197</name>
    <dbReference type="NCBI Taxonomy" id="1158601"/>
    <lineage>
        <taxon>Bacteria</taxon>
        <taxon>Bacillati</taxon>
        <taxon>Bacillota</taxon>
        <taxon>Bacilli</taxon>
        <taxon>Lactobacillales</taxon>
        <taxon>Enterococcaceae</taxon>
        <taxon>Enterococcus</taxon>
    </lineage>
</organism>
<sequence>MPKWTARLTVINTTNQDLKLASKYIYNGNSIVSFPEIIPAKNEGVYEIFTPSGKPLGPEFKISLVAQGTDKQNSLGSFEFHVDIPYWSSRNTLQYHCNRDLTCQVSPSTIYDSDHNYNGEVKIGARVTNDAENKKILSEKVSS</sequence>
<dbReference type="PATRIC" id="fig|1158601.3.peg.2412"/>
<dbReference type="OrthoDB" id="2736775at2"/>
<gene>
    <name evidence="2" type="ORF">I585_04353</name>
    <name evidence="1" type="ORF">UAI_02451</name>
</gene>
<name>R2R853_9ENTE</name>
<dbReference type="Gene3D" id="2.60.270.50">
    <property type="match status" value="1"/>
</dbReference>
<dbReference type="Proteomes" id="UP000013783">
    <property type="component" value="Unassembled WGS sequence"/>
</dbReference>
<reference evidence="1 3" key="1">
    <citation type="submission" date="2013-02" db="EMBL/GenBank/DDBJ databases">
        <title>The Genome Sequence of Enterococcus malodoratus ATCC_43197.</title>
        <authorList>
            <consortium name="The Broad Institute Genome Sequencing Platform"/>
            <consortium name="The Broad Institute Genome Sequencing Center for Infectious Disease"/>
            <person name="Earl A.M."/>
            <person name="Gilmore M.S."/>
            <person name="Lebreton F."/>
            <person name="Walker B."/>
            <person name="Young S.K."/>
            <person name="Zeng Q."/>
            <person name="Gargeya S."/>
            <person name="Fitzgerald M."/>
            <person name="Haas B."/>
            <person name="Abouelleil A."/>
            <person name="Alvarado L."/>
            <person name="Arachchi H.M."/>
            <person name="Berlin A.M."/>
            <person name="Chapman S.B."/>
            <person name="Dewar J."/>
            <person name="Goldberg J."/>
            <person name="Griggs A."/>
            <person name="Gujja S."/>
            <person name="Hansen M."/>
            <person name="Howarth C."/>
            <person name="Imamovic A."/>
            <person name="Larimer J."/>
            <person name="McCowan C."/>
            <person name="Murphy C."/>
            <person name="Neiman D."/>
            <person name="Pearson M."/>
            <person name="Priest M."/>
            <person name="Roberts A."/>
            <person name="Saif S."/>
            <person name="Shea T."/>
            <person name="Sisk P."/>
            <person name="Sykes S."/>
            <person name="Wortman J."/>
            <person name="Nusbaum C."/>
            <person name="Birren B."/>
        </authorList>
    </citation>
    <scope>NUCLEOTIDE SEQUENCE [LARGE SCALE GENOMIC DNA]</scope>
    <source>
        <strain evidence="1 3">ATCC 43197</strain>
    </source>
</reference>